<gene>
    <name evidence="1" type="ORF">CHO01_11840</name>
    <name evidence="2" type="ORF">HNR08_003010</name>
</gene>
<organism evidence="1 3">
    <name type="scientific">Cellulomonas hominis</name>
    <dbReference type="NCBI Taxonomy" id="156981"/>
    <lineage>
        <taxon>Bacteria</taxon>
        <taxon>Bacillati</taxon>
        <taxon>Actinomycetota</taxon>
        <taxon>Actinomycetes</taxon>
        <taxon>Micrococcales</taxon>
        <taxon>Cellulomonadaceae</taxon>
        <taxon>Cellulomonas</taxon>
    </lineage>
</organism>
<comment type="caution">
    <text evidence="1">The sequence shown here is derived from an EMBL/GenBank/DDBJ whole genome shotgun (WGS) entry which is preliminary data.</text>
</comment>
<reference evidence="1 3" key="1">
    <citation type="submission" date="2019-07" db="EMBL/GenBank/DDBJ databases">
        <title>Whole genome shotgun sequence of Cellulomonas hominis NBRC 16055.</title>
        <authorList>
            <person name="Hosoyama A."/>
            <person name="Uohara A."/>
            <person name="Ohji S."/>
            <person name="Ichikawa N."/>
        </authorList>
    </citation>
    <scope>NUCLEOTIDE SEQUENCE [LARGE SCALE GENOMIC DNA]</scope>
    <source>
        <strain evidence="1 3">NBRC 16055</strain>
    </source>
</reference>
<dbReference type="Proteomes" id="UP000564629">
    <property type="component" value="Unassembled WGS sequence"/>
</dbReference>
<reference evidence="2 4" key="2">
    <citation type="submission" date="2020-08" db="EMBL/GenBank/DDBJ databases">
        <title>Sequencing the genomes of 1000 actinobacteria strains.</title>
        <authorList>
            <person name="Klenk H.-P."/>
        </authorList>
    </citation>
    <scope>NUCLEOTIDE SEQUENCE [LARGE SCALE GENOMIC DNA]</scope>
    <source>
        <strain evidence="2 4">DSM 9581</strain>
    </source>
</reference>
<dbReference type="SUPFAM" id="SSF53187">
    <property type="entry name" value="Zn-dependent exopeptidases"/>
    <property type="match status" value="1"/>
</dbReference>
<name>A0A511FE21_9CELL</name>
<protein>
    <submittedName>
        <fullName evidence="1">Uncharacterized protein</fullName>
    </submittedName>
</protein>
<dbReference type="RefSeq" id="WP_146835049.1">
    <property type="nucleotide sequence ID" value="NZ_BJVQ01000010.1"/>
</dbReference>
<proteinExistence type="predicted"/>
<dbReference type="AlphaFoldDB" id="A0A511FE21"/>
<evidence type="ECO:0000313" key="1">
    <source>
        <dbReference type="EMBL" id="GEL46068.1"/>
    </source>
</evidence>
<evidence type="ECO:0000313" key="4">
    <source>
        <dbReference type="Proteomes" id="UP000564629"/>
    </source>
</evidence>
<dbReference type="Gene3D" id="3.40.630.40">
    <property type="entry name" value="Zn-dependent exopeptidases"/>
    <property type="match status" value="1"/>
</dbReference>
<dbReference type="OrthoDB" id="5141349at2"/>
<dbReference type="EMBL" id="BJVQ01000010">
    <property type="protein sequence ID" value="GEL46068.1"/>
    <property type="molecule type" value="Genomic_DNA"/>
</dbReference>
<dbReference type="Proteomes" id="UP000321723">
    <property type="component" value="Unassembled WGS sequence"/>
</dbReference>
<keyword evidence="3" id="KW-1185">Reference proteome</keyword>
<dbReference type="EMBL" id="JACHDN010000001">
    <property type="protein sequence ID" value="MBB5474274.1"/>
    <property type="molecule type" value="Genomic_DNA"/>
</dbReference>
<evidence type="ECO:0000313" key="3">
    <source>
        <dbReference type="Proteomes" id="UP000321723"/>
    </source>
</evidence>
<evidence type="ECO:0000313" key="2">
    <source>
        <dbReference type="EMBL" id="MBB5474274.1"/>
    </source>
</evidence>
<accession>A0A511FE21</accession>
<sequence>MHTPPGQTAVATPFALRWAALEAPFAADGYAGDPDAGDPDGLVVVGAAAPTVVVTAPHACNHRRDDRTKLADRGTGGLALLLAEVTGCAAVVALGAAGGDANWDAHHPLKDRLAALRPAAVVDLHGMRTRPGYDLDLGLGPGVRPAGTDAAVEALRATGLRVTTDGLFDAMRPTTVTAWAQAQGVPAVQVEVGAHLRPPVAGEQGQERLAGALLAALGAIAAGIRA</sequence>